<dbReference type="AlphaFoldDB" id="A0AAD7BJF2"/>
<proteinExistence type="predicted"/>
<evidence type="ECO:0000313" key="3">
    <source>
        <dbReference type="Proteomes" id="UP001221142"/>
    </source>
</evidence>
<organism evidence="2 3">
    <name type="scientific">Roridomyces roridus</name>
    <dbReference type="NCBI Taxonomy" id="1738132"/>
    <lineage>
        <taxon>Eukaryota</taxon>
        <taxon>Fungi</taxon>
        <taxon>Dikarya</taxon>
        <taxon>Basidiomycota</taxon>
        <taxon>Agaricomycotina</taxon>
        <taxon>Agaricomycetes</taxon>
        <taxon>Agaricomycetidae</taxon>
        <taxon>Agaricales</taxon>
        <taxon>Marasmiineae</taxon>
        <taxon>Mycenaceae</taxon>
        <taxon>Roridomyces</taxon>
    </lineage>
</organism>
<comment type="caution">
    <text evidence="2">The sequence shown here is derived from an EMBL/GenBank/DDBJ whole genome shotgun (WGS) entry which is preliminary data.</text>
</comment>
<evidence type="ECO:0000313" key="2">
    <source>
        <dbReference type="EMBL" id="KAJ7623157.1"/>
    </source>
</evidence>
<sequence>MGRPLFSERYGVNSTSRVEPEPVTSCPSKWSIHARFDPDSDEFFEGAVFEAFTDKDGGEAVIVQPDTATLPVPVPVAPAVDSAIQEDATEESDPVQNDLNFERDFLQWFNPEEYALRHPAPPTTPPSNQAHLPVVSPSPPGTVTPRIYMWPTRVHVPASPSSPTARQTHPGAHLLANSAARQSLARLPTRRRVQNV</sequence>
<keyword evidence="3" id="KW-1185">Reference proteome</keyword>
<name>A0AAD7BJF2_9AGAR</name>
<feature type="region of interest" description="Disordered" evidence="1">
    <location>
        <begin position="117"/>
        <end position="140"/>
    </location>
</feature>
<feature type="region of interest" description="Disordered" evidence="1">
    <location>
        <begin position="1"/>
        <end position="24"/>
    </location>
</feature>
<evidence type="ECO:0000256" key="1">
    <source>
        <dbReference type="SAM" id="MobiDB-lite"/>
    </source>
</evidence>
<gene>
    <name evidence="2" type="ORF">FB45DRAFT_97178</name>
</gene>
<reference evidence="2" key="1">
    <citation type="submission" date="2023-03" db="EMBL/GenBank/DDBJ databases">
        <title>Massive genome expansion in bonnet fungi (Mycena s.s.) driven by repeated elements and novel gene families across ecological guilds.</title>
        <authorList>
            <consortium name="Lawrence Berkeley National Laboratory"/>
            <person name="Harder C.B."/>
            <person name="Miyauchi S."/>
            <person name="Viragh M."/>
            <person name="Kuo A."/>
            <person name="Thoen E."/>
            <person name="Andreopoulos B."/>
            <person name="Lu D."/>
            <person name="Skrede I."/>
            <person name="Drula E."/>
            <person name="Henrissat B."/>
            <person name="Morin E."/>
            <person name="Kohler A."/>
            <person name="Barry K."/>
            <person name="LaButti K."/>
            <person name="Morin E."/>
            <person name="Salamov A."/>
            <person name="Lipzen A."/>
            <person name="Mereny Z."/>
            <person name="Hegedus B."/>
            <person name="Baldrian P."/>
            <person name="Stursova M."/>
            <person name="Weitz H."/>
            <person name="Taylor A."/>
            <person name="Grigoriev I.V."/>
            <person name="Nagy L.G."/>
            <person name="Martin F."/>
            <person name="Kauserud H."/>
        </authorList>
    </citation>
    <scope>NUCLEOTIDE SEQUENCE</scope>
    <source>
        <strain evidence="2">9284</strain>
    </source>
</reference>
<dbReference type="Proteomes" id="UP001221142">
    <property type="component" value="Unassembled WGS sequence"/>
</dbReference>
<dbReference type="EMBL" id="JARKIF010000014">
    <property type="protein sequence ID" value="KAJ7623157.1"/>
    <property type="molecule type" value="Genomic_DNA"/>
</dbReference>
<protein>
    <submittedName>
        <fullName evidence="2">Uncharacterized protein</fullName>
    </submittedName>
</protein>
<accession>A0AAD7BJF2</accession>